<feature type="transmembrane region" description="Helical" evidence="8">
    <location>
        <begin position="21"/>
        <end position="43"/>
    </location>
</feature>
<keyword evidence="5 8" id="KW-0812">Transmembrane</keyword>
<dbReference type="PANTHER" id="PTHR32196">
    <property type="entry name" value="ABC TRANSPORTER PERMEASE PROTEIN YPHD-RELATED-RELATED"/>
    <property type="match status" value="1"/>
</dbReference>
<gene>
    <name evidence="9" type="ORF">FUT82_16875</name>
</gene>
<evidence type="ECO:0000256" key="3">
    <source>
        <dbReference type="ARBA" id="ARBA00022475"/>
    </source>
</evidence>
<keyword evidence="4" id="KW-0997">Cell inner membrane</keyword>
<sequence length="344" mass="36796">MEIMNDKKTTMLKWLNSKDSTVIRLVFLLIGVFIFCAILKPRLFLSSNNFVSISKQFPELGILALGISIAMISGGIDLSGVSIANLSSVLSAFFLIKQVSSPAGAEHPLLFILLTVALSLCIGCVCGGINGFLIAVINIPPILATLGSSLLYTGIAIVITGGKTISGLPLLYSRIGNSSLFSVIPVPLILFAAVAAFSFFILEKTKFGKELYLAGTNMKAAFYSGVQTVSLLIKTYALAGILAACSGLIMMARYNSTKADQGSSYTMQCILIAVLGGVNPNGGKGSVLGIVLAVIILQFLSTTLNMFENLSNFYRDIIWGLILIAVLVSNYFINQIETKKYEKQ</sequence>
<dbReference type="PANTHER" id="PTHR32196:SF21">
    <property type="entry name" value="ABC TRANSPORTER PERMEASE PROTEIN YPHD-RELATED"/>
    <property type="match status" value="1"/>
</dbReference>
<reference evidence="9 10" key="1">
    <citation type="submission" date="2019-08" db="EMBL/GenBank/DDBJ databases">
        <authorList>
            <person name="Kuhnert P."/>
        </authorList>
    </citation>
    <scope>NUCLEOTIDE SEQUENCE [LARGE SCALE GENOMIC DNA]</scope>
    <source>
        <strain evidence="9 10">B36.5</strain>
    </source>
</reference>
<feature type="transmembrane region" description="Helical" evidence="8">
    <location>
        <begin position="179"/>
        <end position="202"/>
    </location>
</feature>
<accession>A0AAE6IWC4</accession>
<keyword evidence="7 8" id="KW-0472">Membrane</keyword>
<dbReference type="AlphaFoldDB" id="A0AAE6IWC4"/>
<keyword evidence="2" id="KW-0813">Transport</keyword>
<proteinExistence type="predicted"/>
<keyword evidence="6 8" id="KW-1133">Transmembrane helix</keyword>
<comment type="subcellular location">
    <subcellularLocation>
        <location evidence="1">Cell membrane</location>
        <topology evidence="1">Multi-pass membrane protein</topology>
    </subcellularLocation>
</comment>
<evidence type="ECO:0000313" key="9">
    <source>
        <dbReference type="EMBL" id="QEJ99499.1"/>
    </source>
</evidence>
<feature type="transmembrane region" description="Helical" evidence="8">
    <location>
        <begin position="149"/>
        <end position="172"/>
    </location>
</feature>
<keyword evidence="3" id="KW-1003">Cell membrane</keyword>
<feature type="transmembrane region" description="Helical" evidence="8">
    <location>
        <begin position="287"/>
        <end position="307"/>
    </location>
</feature>
<protein>
    <submittedName>
        <fullName evidence="9">ABC transporter permease</fullName>
    </submittedName>
</protein>
<dbReference type="Pfam" id="PF02653">
    <property type="entry name" value="BPD_transp_2"/>
    <property type="match status" value="1"/>
</dbReference>
<evidence type="ECO:0000256" key="8">
    <source>
        <dbReference type="SAM" id="Phobius"/>
    </source>
</evidence>
<name>A0AAE6IWC4_TREPH</name>
<evidence type="ECO:0000256" key="5">
    <source>
        <dbReference type="ARBA" id="ARBA00022692"/>
    </source>
</evidence>
<evidence type="ECO:0000256" key="6">
    <source>
        <dbReference type="ARBA" id="ARBA00022989"/>
    </source>
</evidence>
<dbReference type="CDD" id="cd06579">
    <property type="entry name" value="TM_PBP1_transp_AraH_like"/>
    <property type="match status" value="1"/>
</dbReference>
<dbReference type="GO" id="GO:0005886">
    <property type="term" value="C:plasma membrane"/>
    <property type="evidence" value="ECO:0007669"/>
    <property type="project" value="UniProtKB-SubCell"/>
</dbReference>
<evidence type="ECO:0000256" key="4">
    <source>
        <dbReference type="ARBA" id="ARBA00022519"/>
    </source>
</evidence>
<dbReference type="EMBL" id="CP042817">
    <property type="protein sequence ID" value="QEJ99499.1"/>
    <property type="molecule type" value="Genomic_DNA"/>
</dbReference>
<evidence type="ECO:0000256" key="7">
    <source>
        <dbReference type="ARBA" id="ARBA00023136"/>
    </source>
</evidence>
<feature type="transmembrane region" description="Helical" evidence="8">
    <location>
        <begin position="222"/>
        <end position="249"/>
    </location>
</feature>
<feature type="transmembrane region" description="Helical" evidence="8">
    <location>
        <begin position="313"/>
        <end position="333"/>
    </location>
</feature>
<organism evidence="9 10">
    <name type="scientific">Treponema phagedenis</name>
    <dbReference type="NCBI Taxonomy" id="162"/>
    <lineage>
        <taxon>Bacteria</taxon>
        <taxon>Pseudomonadati</taxon>
        <taxon>Spirochaetota</taxon>
        <taxon>Spirochaetia</taxon>
        <taxon>Spirochaetales</taxon>
        <taxon>Treponemataceae</taxon>
        <taxon>Treponema</taxon>
    </lineage>
</organism>
<feature type="transmembrane region" description="Helical" evidence="8">
    <location>
        <begin position="63"/>
        <end position="96"/>
    </location>
</feature>
<feature type="transmembrane region" description="Helical" evidence="8">
    <location>
        <begin position="108"/>
        <end position="137"/>
    </location>
</feature>
<evidence type="ECO:0000313" key="10">
    <source>
        <dbReference type="Proteomes" id="UP000323594"/>
    </source>
</evidence>
<evidence type="ECO:0000256" key="2">
    <source>
        <dbReference type="ARBA" id="ARBA00022448"/>
    </source>
</evidence>
<dbReference type="InterPro" id="IPR001851">
    <property type="entry name" value="ABC_transp_permease"/>
</dbReference>
<dbReference type="Proteomes" id="UP000323594">
    <property type="component" value="Chromosome"/>
</dbReference>
<dbReference type="GO" id="GO:0022857">
    <property type="term" value="F:transmembrane transporter activity"/>
    <property type="evidence" value="ECO:0007669"/>
    <property type="project" value="InterPro"/>
</dbReference>
<evidence type="ECO:0000256" key="1">
    <source>
        <dbReference type="ARBA" id="ARBA00004651"/>
    </source>
</evidence>